<dbReference type="InterPro" id="IPR002372">
    <property type="entry name" value="PQQ_rpt_dom"/>
</dbReference>
<evidence type="ECO:0000313" key="2">
    <source>
        <dbReference type="EMBL" id="AFK79136.1"/>
    </source>
</evidence>
<dbReference type="PANTHER" id="PTHR34512">
    <property type="entry name" value="CELL SURFACE PROTEIN"/>
    <property type="match status" value="1"/>
</dbReference>
<feature type="domain" description="Pyrrolo-quinoline quinone repeat" evidence="1">
    <location>
        <begin position="127"/>
        <end position="226"/>
    </location>
</feature>
<dbReference type="InterPro" id="IPR011047">
    <property type="entry name" value="Quinoprotein_ADH-like_sf"/>
</dbReference>
<dbReference type="EMBL" id="JQ970523">
    <property type="protein sequence ID" value="AFK79136.1"/>
    <property type="molecule type" value="Genomic_DNA"/>
</dbReference>
<protein>
    <submittedName>
        <fullName evidence="2">Pyrrolo-quinoline quinone</fullName>
    </submittedName>
</protein>
<dbReference type="PANTHER" id="PTHR34512:SF30">
    <property type="entry name" value="OUTER MEMBRANE PROTEIN ASSEMBLY FACTOR BAMB"/>
    <property type="match status" value="1"/>
</dbReference>
<dbReference type="Pfam" id="PF13360">
    <property type="entry name" value="PQQ_2"/>
    <property type="match status" value="3"/>
</dbReference>
<accession>I3VID0</accession>
<dbReference type="Gene3D" id="2.130.10.10">
    <property type="entry name" value="YVTN repeat-like/Quinoprotein amine dehydrogenase"/>
    <property type="match status" value="1"/>
</dbReference>
<evidence type="ECO:0000259" key="1">
    <source>
        <dbReference type="Pfam" id="PF13360"/>
    </source>
</evidence>
<dbReference type="InterPro" id="IPR018391">
    <property type="entry name" value="PQQ_b-propeller_rpt"/>
</dbReference>
<dbReference type="InterPro" id="IPR015943">
    <property type="entry name" value="WD40/YVTN_repeat-like_dom_sf"/>
</dbReference>
<sequence>MLKLEELRFLGAKRIVLVLLFTVFLTESVTPSVPSSDTAPLLSQPLTIRWKYDSNVTVNLTPAYDSERVYLPLAGGAIVALKASDGQLYWRTEIGGELSASPIADESTIYVASEAIAPAGEPPKSGGALRALGREGGVTQWMTPLVKPLRGSLALSGIRLFGGGTDGRAYAFDKRTGGVFWSIPFQTPFSAQPVAQGGRVYFGAEDGTLFALEETTGKLLWRYRTQGAIRGPAAVADGTVFFGSGDGYVYAVSADKGRLVWKKRTGGGVEAVGLAGDALLAASLDNFAYLLSLKGSMIWKRQLPGRIPAQPLTIQEAALFTPLSSSNAVVLALRDGKQLNSLSAGEELTSSASPIAVAETVLVTTEHGLLAFARPIAATTKTTP</sequence>
<feature type="domain" description="Pyrrolo-quinoline quinone repeat" evidence="1">
    <location>
        <begin position="231"/>
        <end position="368"/>
    </location>
</feature>
<organism evidence="2">
    <name type="scientific">uncultured bacterium F39-01</name>
    <dbReference type="NCBI Taxonomy" id="1191434"/>
    <lineage>
        <taxon>Bacteria</taxon>
        <taxon>environmental samples</taxon>
    </lineage>
</organism>
<reference evidence="2" key="1">
    <citation type="submission" date="2012-04" db="EMBL/GenBank/DDBJ databases">
        <title>Characterization of mineral phosphate solubilization trait from soil metagenome.</title>
        <authorList>
            <person name="Chhabra S."/>
            <person name="Brazil D."/>
            <person name="Morrissey J."/>
            <person name="Burke J."/>
            <person name="O'Gara F."/>
            <person name="Dowling D."/>
        </authorList>
    </citation>
    <scope>NUCLEOTIDE SEQUENCE</scope>
</reference>
<proteinExistence type="predicted"/>
<dbReference type="SUPFAM" id="SSF50998">
    <property type="entry name" value="Quinoprotein alcohol dehydrogenase-like"/>
    <property type="match status" value="2"/>
</dbReference>
<dbReference type="Gene3D" id="2.40.128.630">
    <property type="match status" value="1"/>
</dbReference>
<name>I3VID0_9BACT</name>
<dbReference type="AlphaFoldDB" id="I3VID0"/>
<feature type="domain" description="Pyrrolo-quinoline quinone repeat" evidence="1">
    <location>
        <begin position="49"/>
        <end position="114"/>
    </location>
</feature>
<dbReference type="SMART" id="SM00564">
    <property type="entry name" value="PQQ"/>
    <property type="match status" value="5"/>
</dbReference>